<proteinExistence type="predicted"/>
<keyword evidence="2" id="KW-1185">Reference proteome</keyword>
<accession>A6WZ27</accession>
<dbReference type="AlphaFoldDB" id="A6WZ27"/>
<dbReference type="STRING" id="439375.Oant_1515"/>
<name>A6WZ27_BRUA4</name>
<dbReference type="HOGENOM" id="CLU_122827_0_0_5"/>
<evidence type="ECO:0000313" key="2">
    <source>
        <dbReference type="Proteomes" id="UP000002301"/>
    </source>
</evidence>
<dbReference type="Proteomes" id="UP000002301">
    <property type="component" value="Chromosome 1"/>
</dbReference>
<organism evidence="1 2">
    <name type="scientific">Brucella anthropi (strain ATCC 49188 / DSM 6882 / CCUG 24695 / JCM 21032 / LMG 3331 / NBRC 15819 / NCTC 12168 / Alc 37)</name>
    <name type="common">Ochrobactrum anthropi</name>
    <dbReference type="NCBI Taxonomy" id="439375"/>
    <lineage>
        <taxon>Bacteria</taxon>
        <taxon>Pseudomonadati</taxon>
        <taxon>Pseudomonadota</taxon>
        <taxon>Alphaproteobacteria</taxon>
        <taxon>Hyphomicrobiales</taxon>
        <taxon>Brucellaceae</taxon>
        <taxon>Brucella/Ochrobactrum group</taxon>
        <taxon>Brucella</taxon>
    </lineage>
</organism>
<dbReference type="RefSeq" id="WP_012091569.1">
    <property type="nucleotide sequence ID" value="NC_009667.1"/>
</dbReference>
<dbReference type="KEGG" id="oan:Oant_1515"/>
<reference evidence="1 2" key="1">
    <citation type="journal article" date="2011" name="J. Bacteriol.">
        <title>Genome of Ochrobactrum anthropi ATCC 49188 T, a versatile opportunistic pathogen and symbiont of several eukaryotic hosts.</title>
        <authorList>
            <person name="Chain P.S."/>
            <person name="Lang D.M."/>
            <person name="Comerci D.J."/>
            <person name="Malfatti S.A."/>
            <person name="Vergez L.M."/>
            <person name="Shin M."/>
            <person name="Ugalde R.A."/>
            <person name="Garcia E."/>
            <person name="Tolmasky M.E."/>
        </authorList>
    </citation>
    <scope>NUCLEOTIDE SEQUENCE [LARGE SCALE GENOMIC DNA]</scope>
    <source>
        <strain evidence="2">ATCC 49188 / DSM 6882 / CCUG 24695 / JCM 21032 / LMG 3331 / NBRC 15819 / NCTC 12168 / Alc 37</strain>
    </source>
</reference>
<dbReference type="eggNOG" id="ENOG5032VGB">
    <property type="taxonomic scope" value="Bacteria"/>
</dbReference>
<evidence type="ECO:0000313" key="1">
    <source>
        <dbReference type="EMBL" id="ABS14231.1"/>
    </source>
</evidence>
<protein>
    <submittedName>
        <fullName evidence="1">Conserved hypothetical prophage protein</fullName>
    </submittedName>
</protein>
<gene>
    <name evidence="1" type="ordered locus">Oant_1515</name>
</gene>
<dbReference type="EMBL" id="CP000758">
    <property type="protein sequence ID" value="ABS14231.1"/>
    <property type="molecule type" value="Genomic_DNA"/>
</dbReference>
<sequence>MASYLVAKPLDEIMSRYGDNLKSLGKGKARKVMSRALNYEGGRAFVQVKRALRIQTSIPSAAINRGVRTRRASAKGLDTLEFAIIGTGRPLSLKYFKPRQFKAGTKATVWGRRQSFSGAFMGPRPGVLAPKLNGNVFHRTGSDRFPIERLYGPGIANELVKDQSAQTFYGNMPRIVDRVGKEIATVLRGY</sequence>